<dbReference type="EMBL" id="FNOP01000003">
    <property type="protein sequence ID" value="SDW63433.1"/>
    <property type="molecule type" value="Genomic_DNA"/>
</dbReference>
<accession>A0A1H2V547</accession>
<evidence type="ECO:0000313" key="2">
    <source>
        <dbReference type="Proteomes" id="UP000182379"/>
    </source>
</evidence>
<comment type="caution">
    <text evidence="1">The sequence shown here is derived from an EMBL/GenBank/DDBJ whole genome shotgun (WGS) entry which is preliminary data.</text>
</comment>
<gene>
    <name evidence="1" type="ORF">SAMN05216495_103155</name>
</gene>
<proteinExistence type="predicted"/>
<dbReference type="Proteomes" id="UP000182379">
    <property type="component" value="Unassembled WGS sequence"/>
</dbReference>
<dbReference type="AlphaFoldDB" id="A0A1H2V547"/>
<organism evidence="1 2">
    <name type="scientific">Acidaminococcus fermentans</name>
    <dbReference type="NCBI Taxonomy" id="905"/>
    <lineage>
        <taxon>Bacteria</taxon>
        <taxon>Bacillati</taxon>
        <taxon>Bacillota</taxon>
        <taxon>Negativicutes</taxon>
        <taxon>Acidaminococcales</taxon>
        <taxon>Acidaminococcaceae</taxon>
        <taxon>Acidaminococcus</taxon>
    </lineage>
</organism>
<evidence type="ECO:0000313" key="1">
    <source>
        <dbReference type="EMBL" id="SDW63433.1"/>
    </source>
</evidence>
<name>A0A1H2V547_ACIFE</name>
<protein>
    <submittedName>
        <fullName evidence="1">Uncharacterized protein</fullName>
    </submittedName>
</protein>
<sequence length="78" mass="8913">MDILDEETIQICQHTYTGRITHYGALAFGISSHPLMPTAAKLLLSKKRLEKNKDLAQKLTISKEDIRLLKLYNLFVVL</sequence>
<reference evidence="1 2" key="1">
    <citation type="submission" date="2016-10" db="EMBL/GenBank/DDBJ databases">
        <authorList>
            <person name="Varghese N."/>
            <person name="Submissions S."/>
        </authorList>
    </citation>
    <scope>NUCLEOTIDE SEQUENCE [LARGE SCALE GENOMIC DNA]</scope>
    <source>
        <strain evidence="1 2">WCC6</strain>
    </source>
</reference>